<sequence length="408" mass="44789">MLDRLAGIVRTFRSQGLRSPESLLLLMGAAVPLSFAVWQALLNNFAIEKAAFTGAEIGILQSLREVPGFLAFTAVFVLLLLREQPFALLSIALLGIGTAATGFFPTVIGLYLTTIVMSVGYHYNETIQQSLALQWVGKERAPLVLGRVIAAASFTSLIAYGLMWAAFDFFDANYTAVYLIGGGGSVAIAVFAWFFYPQFPAKVEQHKKLIFRQRYWLYYGLTFLSGARRQIFIVFAGFMMVEKFGYSVANITLLFLINYAANIWLAPAIGRLIQRWGERKALTLEYIGLIVVFTSYAFVTDPTIAAGLYVIDHLFFAMAIAIKTYFQKIADPRDIAPTAAVSFTINHIAAVVLPVLLGYVWLVSPSAVFLVGTGFAVGSLLLTQLIPMDPQAGQETVLTRRGGVQPAE</sequence>
<feature type="transmembrane region" description="Helical" evidence="4">
    <location>
        <begin position="338"/>
        <end position="361"/>
    </location>
</feature>
<gene>
    <name evidence="5" type="ORF">FHR98_001467</name>
</gene>
<feature type="transmembrane region" description="Helical" evidence="4">
    <location>
        <begin position="244"/>
        <end position="269"/>
    </location>
</feature>
<dbReference type="GO" id="GO:0022857">
    <property type="term" value="F:transmembrane transporter activity"/>
    <property type="evidence" value="ECO:0007669"/>
    <property type="project" value="InterPro"/>
</dbReference>
<feature type="transmembrane region" description="Helical" evidence="4">
    <location>
        <begin position="87"/>
        <end position="112"/>
    </location>
</feature>
<dbReference type="EMBL" id="JACHXA010000003">
    <property type="protein sequence ID" value="MBB3065188.1"/>
    <property type="molecule type" value="Genomic_DNA"/>
</dbReference>
<keyword evidence="1 4" id="KW-0812">Transmembrane</keyword>
<accession>A0A839SS91</accession>
<dbReference type="Gene3D" id="1.20.1250.20">
    <property type="entry name" value="MFS general substrate transporter like domains"/>
    <property type="match status" value="2"/>
</dbReference>
<comment type="caution">
    <text evidence="5">The sequence shown here is derived from an EMBL/GenBank/DDBJ whole genome shotgun (WGS) entry which is preliminary data.</text>
</comment>
<feature type="transmembrane region" description="Helical" evidence="4">
    <location>
        <begin position="63"/>
        <end position="81"/>
    </location>
</feature>
<reference evidence="5 6" key="1">
    <citation type="submission" date="2020-08" db="EMBL/GenBank/DDBJ databases">
        <title>Genomic Encyclopedia of Type Strains, Phase III (KMG-III): the genomes of soil and plant-associated and newly described type strains.</title>
        <authorList>
            <person name="Whitman W."/>
        </authorList>
    </citation>
    <scope>NUCLEOTIDE SEQUENCE [LARGE SCALE GENOMIC DNA]</scope>
    <source>
        <strain evidence="5 6">CECT 8803</strain>
    </source>
</reference>
<dbReference type="InterPro" id="IPR011701">
    <property type="entry name" value="MFS"/>
</dbReference>
<dbReference type="InterPro" id="IPR036259">
    <property type="entry name" value="MFS_trans_sf"/>
</dbReference>
<evidence type="ECO:0000256" key="3">
    <source>
        <dbReference type="ARBA" id="ARBA00023136"/>
    </source>
</evidence>
<feature type="transmembrane region" description="Helical" evidence="4">
    <location>
        <begin position="216"/>
        <end position="238"/>
    </location>
</feature>
<keyword evidence="3 4" id="KW-0472">Membrane</keyword>
<dbReference type="AlphaFoldDB" id="A0A839SS91"/>
<dbReference type="SUPFAM" id="SSF103473">
    <property type="entry name" value="MFS general substrate transporter"/>
    <property type="match status" value="1"/>
</dbReference>
<keyword evidence="2 4" id="KW-1133">Transmembrane helix</keyword>
<evidence type="ECO:0000313" key="6">
    <source>
        <dbReference type="Proteomes" id="UP000581135"/>
    </source>
</evidence>
<feature type="transmembrane region" description="Helical" evidence="4">
    <location>
        <begin position="304"/>
        <end position="326"/>
    </location>
</feature>
<evidence type="ECO:0000313" key="5">
    <source>
        <dbReference type="EMBL" id="MBB3065188.1"/>
    </source>
</evidence>
<feature type="transmembrane region" description="Helical" evidence="4">
    <location>
        <begin position="23"/>
        <end position="42"/>
    </location>
</feature>
<keyword evidence="6" id="KW-1185">Reference proteome</keyword>
<evidence type="ECO:0000256" key="2">
    <source>
        <dbReference type="ARBA" id="ARBA00022989"/>
    </source>
</evidence>
<feature type="transmembrane region" description="Helical" evidence="4">
    <location>
        <begin position="176"/>
        <end position="196"/>
    </location>
</feature>
<feature type="transmembrane region" description="Helical" evidence="4">
    <location>
        <begin position="367"/>
        <end position="386"/>
    </location>
</feature>
<evidence type="ECO:0000256" key="1">
    <source>
        <dbReference type="ARBA" id="ARBA00022692"/>
    </source>
</evidence>
<feature type="transmembrane region" description="Helical" evidence="4">
    <location>
        <begin position="148"/>
        <end position="170"/>
    </location>
</feature>
<evidence type="ECO:0000256" key="4">
    <source>
        <dbReference type="SAM" id="Phobius"/>
    </source>
</evidence>
<feature type="transmembrane region" description="Helical" evidence="4">
    <location>
        <begin position="281"/>
        <end position="298"/>
    </location>
</feature>
<dbReference type="RefSeq" id="WP_183415986.1">
    <property type="nucleotide sequence ID" value="NZ_JACHXA010000003.1"/>
</dbReference>
<dbReference type="Pfam" id="PF07690">
    <property type="entry name" value="MFS_1"/>
    <property type="match status" value="1"/>
</dbReference>
<dbReference type="Proteomes" id="UP000581135">
    <property type="component" value="Unassembled WGS sequence"/>
</dbReference>
<protein>
    <submittedName>
        <fullName evidence="5">Putative MFS family arabinose efflux permease</fullName>
    </submittedName>
</protein>
<name>A0A839SS91_9PROT</name>
<proteinExistence type="predicted"/>
<organism evidence="5 6">
    <name type="scientific">Limibacillus halophilus</name>
    <dbReference type="NCBI Taxonomy" id="1579333"/>
    <lineage>
        <taxon>Bacteria</taxon>
        <taxon>Pseudomonadati</taxon>
        <taxon>Pseudomonadota</taxon>
        <taxon>Alphaproteobacteria</taxon>
        <taxon>Rhodospirillales</taxon>
        <taxon>Rhodovibrionaceae</taxon>
        <taxon>Limibacillus</taxon>
    </lineage>
</organism>